<dbReference type="AlphaFoldDB" id="A0A9N9JQC3"/>
<proteinExistence type="predicted"/>
<sequence>GALWPKQVAAREDVLSPHHQESSDSGSENSFSSESINISSDNEYLEAFR</sequence>
<accession>A0A9N9JQC3</accession>
<keyword evidence="3" id="KW-1185">Reference proteome</keyword>
<feature type="compositionally biased region" description="Low complexity" evidence="1">
    <location>
        <begin position="23"/>
        <end position="42"/>
    </location>
</feature>
<organism evidence="2 3">
    <name type="scientific">Racocetra fulgida</name>
    <dbReference type="NCBI Taxonomy" id="60492"/>
    <lineage>
        <taxon>Eukaryota</taxon>
        <taxon>Fungi</taxon>
        <taxon>Fungi incertae sedis</taxon>
        <taxon>Mucoromycota</taxon>
        <taxon>Glomeromycotina</taxon>
        <taxon>Glomeromycetes</taxon>
        <taxon>Diversisporales</taxon>
        <taxon>Gigasporaceae</taxon>
        <taxon>Racocetra</taxon>
    </lineage>
</organism>
<evidence type="ECO:0000313" key="2">
    <source>
        <dbReference type="EMBL" id="CAG8789313.1"/>
    </source>
</evidence>
<name>A0A9N9JQC3_9GLOM</name>
<evidence type="ECO:0000313" key="3">
    <source>
        <dbReference type="Proteomes" id="UP000789396"/>
    </source>
</evidence>
<feature type="non-terminal residue" evidence="2">
    <location>
        <position position="1"/>
    </location>
</feature>
<gene>
    <name evidence="2" type="ORF">RFULGI_LOCUS16582</name>
</gene>
<dbReference type="Proteomes" id="UP000789396">
    <property type="component" value="Unassembled WGS sequence"/>
</dbReference>
<comment type="caution">
    <text evidence="2">The sequence shown here is derived from an EMBL/GenBank/DDBJ whole genome shotgun (WGS) entry which is preliminary data.</text>
</comment>
<evidence type="ECO:0000256" key="1">
    <source>
        <dbReference type="SAM" id="MobiDB-lite"/>
    </source>
</evidence>
<dbReference type="EMBL" id="CAJVPZ010059634">
    <property type="protein sequence ID" value="CAG8789313.1"/>
    <property type="molecule type" value="Genomic_DNA"/>
</dbReference>
<feature type="non-terminal residue" evidence="2">
    <location>
        <position position="49"/>
    </location>
</feature>
<feature type="region of interest" description="Disordered" evidence="1">
    <location>
        <begin position="1"/>
        <end position="49"/>
    </location>
</feature>
<protein>
    <submittedName>
        <fullName evidence="2">7862_t:CDS:1</fullName>
    </submittedName>
</protein>
<reference evidence="2" key="1">
    <citation type="submission" date="2021-06" db="EMBL/GenBank/DDBJ databases">
        <authorList>
            <person name="Kallberg Y."/>
            <person name="Tangrot J."/>
            <person name="Rosling A."/>
        </authorList>
    </citation>
    <scope>NUCLEOTIDE SEQUENCE</scope>
    <source>
        <strain evidence="2">IN212</strain>
    </source>
</reference>
<feature type="compositionally biased region" description="Basic and acidic residues" evidence="1">
    <location>
        <begin position="9"/>
        <end position="22"/>
    </location>
</feature>